<evidence type="ECO:0000259" key="7">
    <source>
        <dbReference type="Pfam" id="PF05198"/>
    </source>
</evidence>
<evidence type="ECO:0000256" key="3">
    <source>
        <dbReference type="ARBA" id="ARBA00022917"/>
    </source>
</evidence>
<dbReference type="GO" id="GO:0032790">
    <property type="term" value="P:ribosome disassembly"/>
    <property type="evidence" value="ECO:0007669"/>
    <property type="project" value="TreeGrafter"/>
</dbReference>
<dbReference type="InterPro" id="IPR019813">
    <property type="entry name" value="Translation_initiation_fac3_CS"/>
</dbReference>
<evidence type="ECO:0000313" key="8">
    <source>
        <dbReference type="EMBL" id="OGG84734.1"/>
    </source>
</evidence>
<dbReference type="GO" id="GO:0003743">
    <property type="term" value="F:translation initiation factor activity"/>
    <property type="evidence" value="ECO:0007669"/>
    <property type="project" value="UniProtKB-UniRule"/>
</dbReference>
<feature type="domain" description="Translation initiation factor 3 C-terminal" evidence="6">
    <location>
        <begin position="67"/>
        <end position="141"/>
    </location>
</feature>
<dbReference type="Proteomes" id="UP000177325">
    <property type="component" value="Unassembled WGS sequence"/>
</dbReference>
<evidence type="ECO:0000256" key="4">
    <source>
        <dbReference type="NCBIfam" id="TIGR00168"/>
    </source>
</evidence>
<dbReference type="Pfam" id="PF05198">
    <property type="entry name" value="IF3_N"/>
    <property type="match status" value="1"/>
</dbReference>
<keyword evidence="3 5" id="KW-0648">Protein biosynthesis</keyword>
<evidence type="ECO:0000259" key="6">
    <source>
        <dbReference type="Pfam" id="PF00707"/>
    </source>
</evidence>
<comment type="caution">
    <text evidence="8">The sequence shown here is derived from an EMBL/GenBank/DDBJ whole genome shotgun (WGS) entry which is preliminary data.</text>
</comment>
<dbReference type="NCBIfam" id="TIGR00168">
    <property type="entry name" value="infC"/>
    <property type="match status" value="1"/>
</dbReference>
<evidence type="ECO:0000313" key="9">
    <source>
        <dbReference type="Proteomes" id="UP000177325"/>
    </source>
</evidence>
<dbReference type="SUPFAM" id="SSF55200">
    <property type="entry name" value="Translation initiation factor IF3, C-terminal domain"/>
    <property type="match status" value="1"/>
</dbReference>
<gene>
    <name evidence="8" type="ORF">A3G90_01455</name>
</gene>
<dbReference type="AlphaFoldDB" id="A0A1F6FFU4"/>
<reference evidence="8 9" key="1">
    <citation type="journal article" date="2016" name="Nat. Commun.">
        <title>Thousands of microbial genomes shed light on interconnected biogeochemical processes in an aquifer system.</title>
        <authorList>
            <person name="Anantharaman K."/>
            <person name="Brown C.T."/>
            <person name="Hug L.A."/>
            <person name="Sharon I."/>
            <person name="Castelle C.J."/>
            <person name="Probst A.J."/>
            <person name="Thomas B.C."/>
            <person name="Singh A."/>
            <person name="Wilkins M.J."/>
            <person name="Karaoz U."/>
            <person name="Brodie E.L."/>
            <person name="Williams K.H."/>
            <person name="Hubbard S.S."/>
            <person name="Banfield J.F."/>
        </authorList>
    </citation>
    <scope>NUCLEOTIDE SEQUENCE [LARGE SCALE GENOMIC DNA]</scope>
</reference>
<dbReference type="EMBL" id="MFMM01000001">
    <property type="protein sequence ID" value="OGG84734.1"/>
    <property type="molecule type" value="Genomic_DNA"/>
</dbReference>
<dbReference type="InterPro" id="IPR001288">
    <property type="entry name" value="Translation_initiation_fac_3"/>
</dbReference>
<feature type="domain" description="Translation initiation factor 3 N-terminal" evidence="7">
    <location>
        <begin position="2"/>
        <end position="58"/>
    </location>
</feature>
<evidence type="ECO:0000256" key="5">
    <source>
        <dbReference type="RuleBase" id="RU000646"/>
    </source>
</evidence>
<dbReference type="Gene3D" id="3.10.20.80">
    <property type="entry name" value="Translation initiation factor 3 (IF-3), N-terminal domain"/>
    <property type="match status" value="1"/>
</dbReference>
<evidence type="ECO:0000256" key="2">
    <source>
        <dbReference type="ARBA" id="ARBA00022540"/>
    </source>
</evidence>
<dbReference type="GO" id="GO:0016020">
    <property type="term" value="C:membrane"/>
    <property type="evidence" value="ECO:0007669"/>
    <property type="project" value="TreeGrafter"/>
</dbReference>
<dbReference type="InterPro" id="IPR036788">
    <property type="entry name" value="T_IF-3_C_sf"/>
</dbReference>
<dbReference type="SUPFAM" id="SSF54364">
    <property type="entry name" value="Translation initiation factor IF3, N-terminal domain"/>
    <property type="match status" value="1"/>
</dbReference>
<accession>A0A1F6FFU4</accession>
<keyword evidence="2 5" id="KW-0396">Initiation factor</keyword>
<proteinExistence type="inferred from homology"/>
<sequence length="200" mass="22633">MVGPDNENLGLLSLADALKAAESHNLDLIEISPKAKPPVAKIMDYGKFRYQAGRKASEMKAKSHVTETKSVQVKIGTGEHDQQLKARRTAEWLEEGHRVKVDLFLWGRYKYMEPEFLKERLDRFLRVIPTEYKIADDIKKSPKGYTITLERIPGSKGTYTAKMPVKKLETAEIEPEKAPVEPVVKKKKKDLDDLLAGGMI</sequence>
<comment type="similarity">
    <text evidence="1 5">Belongs to the IF-3 family.</text>
</comment>
<dbReference type="InterPro" id="IPR019814">
    <property type="entry name" value="Translation_initiation_fac_3_N"/>
</dbReference>
<dbReference type="InterPro" id="IPR019815">
    <property type="entry name" value="Translation_initiation_fac_3_C"/>
</dbReference>
<comment type="function">
    <text evidence="5">IF-3 binds to the 30S ribosomal subunit and shifts the equilibrium between 70S ribosomes and their 50S and 30S subunits in favor of the free subunits, thus enhancing the availability of 30S subunits on which protein synthesis initiation begins.</text>
</comment>
<organism evidence="8 9">
    <name type="scientific">Candidatus Kaiserbacteria bacterium RIFCSPLOWO2_12_FULL_45_26</name>
    <dbReference type="NCBI Taxonomy" id="1798525"/>
    <lineage>
        <taxon>Bacteria</taxon>
        <taxon>Candidatus Kaiseribacteriota</taxon>
    </lineage>
</organism>
<evidence type="ECO:0000256" key="1">
    <source>
        <dbReference type="ARBA" id="ARBA00005439"/>
    </source>
</evidence>
<name>A0A1F6FFU4_9BACT</name>
<dbReference type="GO" id="GO:0005829">
    <property type="term" value="C:cytosol"/>
    <property type="evidence" value="ECO:0007669"/>
    <property type="project" value="TreeGrafter"/>
</dbReference>
<dbReference type="STRING" id="1798525.A3G90_01455"/>
<dbReference type="Gene3D" id="3.30.110.10">
    <property type="entry name" value="Translation initiation factor 3 (IF-3), C-terminal domain"/>
    <property type="match status" value="1"/>
</dbReference>
<dbReference type="Pfam" id="PF00707">
    <property type="entry name" value="IF3_C"/>
    <property type="match status" value="1"/>
</dbReference>
<dbReference type="PROSITE" id="PS00938">
    <property type="entry name" value="IF3"/>
    <property type="match status" value="1"/>
</dbReference>
<dbReference type="InterPro" id="IPR036787">
    <property type="entry name" value="T_IF-3_N_sf"/>
</dbReference>
<comment type="subcellular location">
    <subcellularLocation>
        <location evidence="5">Cytoplasm</location>
    </subcellularLocation>
</comment>
<dbReference type="PANTHER" id="PTHR10938">
    <property type="entry name" value="TRANSLATION INITIATION FACTOR IF-3"/>
    <property type="match status" value="1"/>
</dbReference>
<protein>
    <recommendedName>
        <fullName evidence="4 5">Translation initiation factor IF-3</fullName>
    </recommendedName>
</protein>
<dbReference type="PANTHER" id="PTHR10938:SF0">
    <property type="entry name" value="TRANSLATION INITIATION FACTOR IF-3, MITOCHONDRIAL"/>
    <property type="match status" value="1"/>
</dbReference>
<comment type="subunit">
    <text evidence="5">Monomer.</text>
</comment>
<dbReference type="GO" id="GO:0043022">
    <property type="term" value="F:ribosome binding"/>
    <property type="evidence" value="ECO:0007669"/>
    <property type="project" value="TreeGrafter"/>
</dbReference>